<name>A0A6J6NY97_9ZZZZ</name>
<sequence length="226" mass="23424">MISGANLIIVGDSYEKSSVTGFYVMATKTGVFSPIIKYGVKSTQINSAISNSDGSIVAVGSSGDLLLNVKPLSKVDAVTFKISSTGVLQQVARATLKSTTRTWSAIDSGLLQGGKVSYSNKTEAAITKFSALNKPVWNVRYLSKSTTLVASGKNSWATFVSSGVIKGIPAWKPKVATPVLLELGKKGEVLTSYTLAAPAVAIGANNEIGTAVITDSGASFGLVLIN</sequence>
<accession>A0A6J6NY97</accession>
<reference evidence="1" key="1">
    <citation type="submission" date="2020-05" db="EMBL/GenBank/DDBJ databases">
        <authorList>
            <person name="Chiriac C."/>
            <person name="Salcher M."/>
            <person name="Ghai R."/>
            <person name="Kavagutti S V."/>
        </authorList>
    </citation>
    <scope>NUCLEOTIDE SEQUENCE</scope>
</reference>
<proteinExistence type="predicted"/>
<evidence type="ECO:0000313" key="1">
    <source>
        <dbReference type="EMBL" id="CAB4691851.1"/>
    </source>
</evidence>
<dbReference type="AlphaFoldDB" id="A0A6J6NY97"/>
<organism evidence="1">
    <name type="scientific">freshwater metagenome</name>
    <dbReference type="NCBI Taxonomy" id="449393"/>
    <lineage>
        <taxon>unclassified sequences</taxon>
        <taxon>metagenomes</taxon>
        <taxon>ecological metagenomes</taxon>
    </lineage>
</organism>
<dbReference type="EMBL" id="CAEZXQ010000050">
    <property type="protein sequence ID" value="CAB4691851.1"/>
    <property type="molecule type" value="Genomic_DNA"/>
</dbReference>
<gene>
    <name evidence="1" type="ORF">UFOPK2576_00470</name>
</gene>
<protein>
    <submittedName>
        <fullName evidence="1">Unannotated protein</fullName>
    </submittedName>
</protein>